<comment type="cofactor">
    <cofactor evidence="3">
        <name>Mn(2+)</name>
        <dbReference type="ChEBI" id="CHEBI:29035"/>
    </cofactor>
</comment>
<dbReference type="InterPro" id="IPR036052">
    <property type="entry name" value="TrpB-like_PALP_sf"/>
</dbReference>
<keyword evidence="13" id="KW-1185">Reference proteome</keyword>
<dbReference type="AlphaFoldDB" id="A0A1A9MH24"/>
<evidence type="ECO:0000256" key="7">
    <source>
        <dbReference type="ARBA" id="ARBA00022898"/>
    </source>
</evidence>
<keyword evidence="8" id="KW-0456">Lyase</keyword>
<evidence type="ECO:0000256" key="6">
    <source>
        <dbReference type="ARBA" id="ARBA00022842"/>
    </source>
</evidence>
<evidence type="ECO:0000313" key="11">
    <source>
        <dbReference type="EMBL" id="OAG68927.1"/>
    </source>
</evidence>
<dbReference type="PANTHER" id="PTHR43050:SF1">
    <property type="entry name" value="SERINE RACEMASE"/>
    <property type="match status" value="1"/>
</dbReference>
<evidence type="ECO:0000259" key="9">
    <source>
        <dbReference type="Pfam" id="PF00291"/>
    </source>
</evidence>
<organism evidence="11 12">
    <name type="scientific">Xanthomonas floridensis</name>
    <dbReference type="NCBI Taxonomy" id="1843580"/>
    <lineage>
        <taxon>Bacteria</taxon>
        <taxon>Pseudomonadati</taxon>
        <taxon>Pseudomonadota</taxon>
        <taxon>Gammaproteobacteria</taxon>
        <taxon>Lysobacterales</taxon>
        <taxon>Lysobacteraceae</taxon>
        <taxon>Xanthomonas</taxon>
    </lineage>
</organism>
<dbReference type="GO" id="GO:0000287">
    <property type="term" value="F:magnesium ion binding"/>
    <property type="evidence" value="ECO:0007669"/>
    <property type="project" value="TreeGrafter"/>
</dbReference>
<feature type="domain" description="Tryptophan synthase beta chain-like PALP" evidence="9">
    <location>
        <begin position="20"/>
        <end position="306"/>
    </location>
</feature>
<reference evidence="11 12" key="1">
    <citation type="submission" date="2016-05" db="EMBL/GenBank/DDBJ databases">
        <title>Pathogenic, phenotypic and molecular characterisation of Xanthomonas nasturtii sp. nov. and Xanthomonas floridensis sp. nov., new species of Xanthomonas associated with watercress production in Florida.</title>
        <authorList>
            <person name="Vicente J.G."/>
            <person name="Rothwell S."/>
            <person name="Holub E.B."/>
            <person name="Studholme D.J."/>
        </authorList>
    </citation>
    <scope>NUCLEOTIDE SEQUENCE [LARGE SCALE GENOMIC DNA]</scope>
    <source>
        <strain evidence="11 12">WHRI 8848</strain>
    </source>
</reference>
<dbReference type="Pfam" id="PF00291">
    <property type="entry name" value="PALP"/>
    <property type="match status" value="1"/>
</dbReference>
<dbReference type="GO" id="GO:0030378">
    <property type="term" value="F:serine racemase activity"/>
    <property type="evidence" value="ECO:0007669"/>
    <property type="project" value="TreeGrafter"/>
</dbReference>
<dbReference type="Gene3D" id="3.40.50.1100">
    <property type="match status" value="2"/>
</dbReference>
<dbReference type="SUPFAM" id="SSF53686">
    <property type="entry name" value="Tryptophan synthase beta subunit-like PLP-dependent enzymes"/>
    <property type="match status" value="1"/>
</dbReference>
<comment type="similarity">
    <text evidence="5">Belongs to the serine/threonine dehydratase family.</text>
</comment>
<dbReference type="GO" id="GO:0018114">
    <property type="term" value="F:threonine racemase activity"/>
    <property type="evidence" value="ECO:0007669"/>
    <property type="project" value="TreeGrafter"/>
</dbReference>
<keyword evidence="7" id="KW-0663">Pyridoxal phosphate</keyword>
<evidence type="ECO:0000313" key="12">
    <source>
        <dbReference type="Proteomes" id="UP000077659"/>
    </source>
</evidence>
<evidence type="ECO:0000256" key="3">
    <source>
        <dbReference type="ARBA" id="ARBA00001936"/>
    </source>
</evidence>
<proteinExistence type="inferred from homology"/>
<dbReference type="InterPro" id="IPR001926">
    <property type="entry name" value="TrpB-like_PALP"/>
</dbReference>
<dbReference type="OrthoDB" id="9811476at2"/>
<evidence type="ECO:0000313" key="13">
    <source>
        <dbReference type="Proteomes" id="UP001303614"/>
    </source>
</evidence>
<comment type="cofactor">
    <cofactor evidence="2">
        <name>pyridoxal 5'-phosphate</name>
        <dbReference type="ChEBI" id="CHEBI:597326"/>
    </cofactor>
</comment>
<reference evidence="10 13" key="2">
    <citation type="submission" date="2023-12" db="EMBL/GenBank/DDBJ databases">
        <title>Genome sequencing of Xanthomonas floridensis.</title>
        <authorList>
            <person name="Greer S."/>
            <person name="Harrison J."/>
            <person name="Grant M."/>
            <person name="Vicente J."/>
            <person name="Studholme D."/>
        </authorList>
    </citation>
    <scope>NUCLEOTIDE SEQUENCE [LARGE SCALE GENOMIC DNA]</scope>
    <source>
        <strain evidence="10 13">WHRI 8848</strain>
    </source>
</reference>
<dbReference type="InterPro" id="IPR000634">
    <property type="entry name" value="Ser/Thr_deHydtase_PyrdxlP-BS"/>
</dbReference>
<evidence type="ECO:0000256" key="5">
    <source>
        <dbReference type="ARBA" id="ARBA00010869"/>
    </source>
</evidence>
<evidence type="ECO:0000256" key="1">
    <source>
        <dbReference type="ARBA" id="ARBA00001913"/>
    </source>
</evidence>
<dbReference type="STRING" id="1843580.A7D17_11330"/>
<dbReference type="PANTHER" id="PTHR43050">
    <property type="entry name" value="SERINE / THREONINE RACEMASE FAMILY MEMBER"/>
    <property type="match status" value="1"/>
</dbReference>
<evidence type="ECO:0000256" key="8">
    <source>
        <dbReference type="ARBA" id="ARBA00023239"/>
    </source>
</evidence>
<dbReference type="GO" id="GO:0030170">
    <property type="term" value="F:pyridoxal phosphate binding"/>
    <property type="evidence" value="ECO:0007669"/>
    <property type="project" value="InterPro"/>
</dbReference>
<dbReference type="GO" id="GO:0003941">
    <property type="term" value="F:L-serine ammonia-lyase activity"/>
    <property type="evidence" value="ECO:0007669"/>
    <property type="project" value="TreeGrafter"/>
</dbReference>
<dbReference type="Proteomes" id="UP000077659">
    <property type="component" value="Unassembled WGS sequence"/>
</dbReference>
<gene>
    <name evidence="11" type="ORF">A7D17_11330</name>
    <name evidence="10" type="ORF">VB146_07920</name>
</gene>
<comment type="cofactor">
    <cofactor evidence="4">
        <name>Mg(2+)</name>
        <dbReference type="ChEBI" id="CHEBI:18420"/>
    </cofactor>
</comment>
<dbReference type="GO" id="GO:0070179">
    <property type="term" value="P:D-serine biosynthetic process"/>
    <property type="evidence" value="ECO:0007669"/>
    <property type="project" value="TreeGrafter"/>
</dbReference>
<dbReference type="EMBL" id="LXNG01000004">
    <property type="protein sequence ID" value="OAG68927.1"/>
    <property type="molecule type" value="Genomic_DNA"/>
</dbReference>
<protein>
    <submittedName>
        <fullName evidence="10">Pyridoxal-phosphate dependent enzyme</fullName>
    </submittedName>
    <submittedName>
        <fullName evidence="11">Serine dehydratase</fullName>
    </submittedName>
</protein>
<keyword evidence="6" id="KW-0460">Magnesium</keyword>
<dbReference type="RefSeq" id="WP_064507777.1">
    <property type="nucleotide sequence ID" value="NZ_JAYFSN010000006.1"/>
</dbReference>
<comment type="caution">
    <text evidence="11">The sequence shown here is derived from an EMBL/GenBank/DDBJ whole genome shotgun (WGS) entry which is preliminary data.</text>
</comment>
<evidence type="ECO:0000313" key="10">
    <source>
        <dbReference type="EMBL" id="MEA5123782.1"/>
    </source>
</evidence>
<evidence type="ECO:0000256" key="2">
    <source>
        <dbReference type="ARBA" id="ARBA00001933"/>
    </source>
</evidence>
<dbReference type="CDD" id="cd01562">
    <property type="entry name" value="Thr-dehyd"/>
    <property type="match status" value="1"/>
</dbReference>
<name>A0A1A9MH24_9XANT</name>
<accession>A0A1A9MH24</accession>
<dbReference type="PROSITE" id="PS00165">
    <property type="entry name" value="DEHYDRATASE_SER_THR"/>
    <property type="match status" value="1"/>
</dbReference>
<dbReference type="Proteomes" id="UP001303614">
    <property type="component" value="Unassembled WGS sequence"/>
</dbReference>
<dbReference type="EMBL" id="JAYFSO010000007">
    <property type="protein sequence ID" value="MEA5123782.1"/>
    <property type="molecule type" value="Genomic_DNA"/>
</dbReference>
<sequence length="319" mass="32457">MIETATLAHSDVLRAAARIAPHCAPTPLLTSHNLDALCGAQLFFKAEHLQRSGAFKFRGACNAVWSLPEHLAARGVVTHSSGNHGAALALAARTRGIGCHVVVPEGAVAAKLANISRHGATLWRCAPTIAAREQLCAQVQQTSGATLVHPYTDPAVIAGQGTATLELLHQSGGLDVLVAPVGGGGLAAGAALALHSAPGCALVLAEPCGAADTARSLAAGQRLVDFVPDTLCDGLRGTLGAPNFALLQAAGAQVITVDDAAVLQAMRLLWQVLKQVVEPSSAITLAAVMADPARFAGRRVGLILSGGNVDLDALPWVAA</sequence>
<comment type="cofactor">
    <cofactor evidence="1">
        <name>Ca(2+)</name>
        <dbReference type="ChEBI" id="CHEBI:29108"/>
    </cofactor>
</comment>
<dbReference type="GO" id="GO:0005524">
    <property type="term" value="F:ATP binding"/>
    <property type="evidence" value="ECO:0007669"/>
    <property type="project" value="TreeGrafter"/>
</dbReference>
<evidence type="ECO:0000256" key="4">
    <source>
        <dbReference type="ARBA" id="ARBA00001946"/>
    </source>
</evidence>
<dbReference type="FunFam" id="3.40.50.1100:FF:000005">
    <property type="entry name" value="Threonine dehydratase catabolic"/>
    <property type="match status" value="1"/>
</dbReference>